<dbReference type="PANTHER" id="PTHR43085:SF1">
    <property type="entry name" value="PSEUDOURIDINE KINASE-RELATED"/>
    <property type="match status" value="1"/>
</dbReference>
<dbReference type="GO" id="GO:0005524">
    <property type="term" value="F:ATP binding"/>
    <property type="evidence" value="ECO:0007669"/>
    <property type="project" value="UniProtKB-KW"/>
</dbReference>
<evidence type="ECO:0000256" key="3">
    <source>
        <dbReference type="ARBA" id="ARBA00022741"/>
    </source>
</evidence>
<dbReference type="InterPro" id="IPR050306">
    <property type="entry name" value="PfkB_Carbo_kinase"/>
</dbReference>
<evidence type="ECO:0000259" key="7">
    <source>
        <dbReference type="Pfam" id="PF00294"/>
    </source>
</evidence>
<evidence type="ECO:0000256" key="4">
    <source>
        <dbReference type="ARBA" id="ARBA00022777"/>
    </source>
</evidence>
<keyword evidence="4 6" id="KW-0418">Kinase</keyword>
<proteinExistence type="inferred from homology"/>
<dbReference type="PROSITE" id="PS00583">
    <property type="entry name" value="PFKB_KINASES_1"/>
    <property type="match status" value="1"/>
</dbReference>
<evidence type="ECO:0000313" key="9">
    <source>
        <dbReference type="Proteomes" id="UP000095727"/>
    </source>
</evidence>
<dbReference type="SUPFAM" id="SSF53613">
    <property type="entry name" value="Ribokinase-like"/>
    <property type="match status" value="1"/>
</dbReference>
<dbReference type="Gene3D" id="3.30.1340.10">
    <property type="entry name" value="HPr-like"/>
    <property type="match status" value="1"/>
</dbReference>
<dbReference type="Pfam" id="PF00294">
    <property type="entry name" value="PfkB"/>
    <property type="match status" value="1"/>
</dbReference>
<evidence type="ECO:0000256" key="5">
    <source>
        <dbReference type="ARBA" id="ARBA00022840"/>
    </source>
</evidence>
<dbReference type="Proteomes" id="UP000095727">
    <property type="component" value="Unassembled WGS sequence"/>
</dbReference>
<reference evidence="8 9" key="1">
    <citation type="submission" date="2015-09" db="EMBL/GenBank/DDBJ databases">
        <authorList>
            <consortium name="Pathogen Informatics"/>
        </authorList>
    </citation>
    <scope>NUCLEOTIDE SEQUENCE [LARGE SCALE GENOMIC DNA]</scope>
    <source>
        <strain evidence="8 9">2789STDY5834962</strain>
    </source>
</reference>
<gene>
    <name evidence="8" type="primary">iolC_4</name>
    <name evidence="8" type="ORF">ERS852574_02984</name>
</gene>
<dbReference type="InterPro" id="IPR011611">
    <property type="entry name" value="PfkB_dom"/>
</dbReference>
<feature type="domain" description="Carbohydrate kinase PfkB" evidence="7">
    <location>
        <begin position="94"/>
        <end position="395"/>
    </location>
</feature>
<dbReference type="GO" id="GO:0006000">
    <property type="term" value="P:fructose metabolic process"/>
    <property type="evidence" value="ECO:0007669"/>
    <property type="project" value="UniProtKB-ARBA"/>
</dbReference>
<dbReference type="InterPro" id="IPR002173">
    <property type="entry name" value="Carboh/pur_kinase_PfkB_CS"/>
</dbReference>
<keyword evidence="5" id="KW-0067">ATP-binding</keyword>
<dbReference type="InterPro" id="IPR029056">
    <property type="entry name" value="Ribokinase-like"/>
</dbReference>
<evidence type="ECO:0000256" key="2">
    <source>
        <dbReference type="ARBA" id="ARBA00022679"/>
    </source>
</evidence>
<sequence length="405" mass="44880">MIAKVILGTMTNARKLVSIAERISCDVELCSGRYVVNAKSMLGVLSMPEFEYGELHIHTDEENECNQVLERLLEEGLLADTNDAAKRSLYDITTFGEILIDFTWQGVNEDGQTLFAQNPGGAPANVAVAVAKLGGHTAFIGKAGKDMHGEFLKSVLEKENVETEGMLLDEKYFTTLAFVNIDENGERTFSFARKPGADTRMEKEEIDVDILDKTHIFHVGSLSLTEQPARDTTHYAIRRAKEKGSIISYDPNYRASLWKDEETAKKQMRSLVPYVDIMKISDEETKLLTDKESPEEATEILFRKGVKIIAVTLGSDGAYLYCKEGGVHIPGFVSKAVDTNGAGDSFWGGFLYCISKAGKRPEAFTMDELKEYVRFGNAVASLCVERKGAIPAMPELAQVEERMGR</sequence>
<comment type="similarity">
    <text evidence="1 6">Belongs to the carbohydrate kinase PfkB family.</text>
</comment>
<keyword evidence="2 6" id="KW-0808">Transferase</keyword>
<name>A0A173UK08_9FIRM</name>
<dbReference type="InterPro" id="IPR002139">
    <property type="entry name" value="Ribo/fructo_kinase"/>
</dbReference>
<protein>
    <submittedName>
        <fullName evidence="8">5-dehydro-2-deoxygluconokinase</fullName>
        <ecNumber evidence="8">2.7.1.92</ecNumber>
    </submittedName>
</protein>
<evidence type="ECO:0000313" key="8">
    <source>
        <dbReference type="EMBL" id="CUN14517.1"/>
    </source>
</evidence>
<dbReference type="EC" id="2.7.1.92" evidence="8"/>
<accession>A0A173UK08</accession>
<organism evidence="8 9">
    <name type="scientific">Coprococcus comes</name>
    <dbReference type="NCBI Taxonomy" id="410072"/>
    <lineage>
        <taxon>Bacteria</taxon>
        <taxon>Bacillati</taxon>
        <taxon>Bacillota</taxon>
        <taxon>Clostridia</taxon>
        <taxon>Lachnospirales</taxon>
        <taxon>Lachnospiraceae</taxon>
        <taxon>Coprococcus</taxon>
    </lineage>
</organism>
<dbReference type="CDD" id="cd01167">
    <property type="entry name" value="bac_FRK"/>
    <property type="match status" value="1"/>
</dbReference>
<dbReference type="AlphaFoldDB" id="A0A173UK08"/>
<dbReference type="EMBL" id="CYXR01000030">
    <property type="protein sequence ID" value="CUN14517.1"/>
    <property type="molecule type" value="Genomic_DNA"/>
</dbReference>
<dbReference type="PROSITE" id="PS00584">
    <property type="entry name" value="PFKB_KINASES_2"/>
    <property type="match status" value="1"/>
</dbReference>
<dbReference type="Gene3D" id="3.40.1190.20">
    <property type="match status" value="1"/>
</dbReference>
<dbReference type="PANTHER" id="PTHR43085">
    <property type="entry name" value="HEXOKINASE FAMILY MEMBER"/>
    <property type="match status" value="1"/>
</dbReference>
<evidence type="ECO:0000256" key="6">
    <source>
        <dbReference type="RuleBase" id="RU003704"/>
    </source>
</evidence>
<dbReference type="PRINTS" id="PR00990">
    <property type="entry name" value="RIBOKINASE"/>
</dbReference>
<dbReference type="InterPro" id="IPR035895">
    <property type="entry name" value="HPr-like_sf"/>
</dbReference>
<keyword evidence="3" id="KW-0547">Nucleotide-binding</keyword>
<dbReference type="SUPFAM" id="SSF55594">
    <property type="entry name" value="HPr-like"/>
    <property type="match status" value="1"/>
</dbReference>
<dbReference type="GO" id="GO:0008865">
    <property type="term" value="F:fructokinase activity"/>
    <property type="evidence" value="ECO:0007669"/>
    <property type="project" value="UniProtKB-ARBA"/>
</dbReference>
<dbReference type="GO" id="GO:0047590">
    <property type="term" value="F:5-dehydro-2-deoxygluconokinase activity"/>
    <property type="evidence" value="ECO:0007669"/>
    <property type="project" value="UniProtKB-EC"/>
</dbReference>
<evidence type="ECO:0000256" key="1">
    <source>
        <dbReference type="ARBA" id="ARBA00010688"/>
    </source>
</evidence>